<dbReference type="PANTHER" id="PTHR12837:SF15">
    <property type="entry name" value="POLY(ADP-RIBOSE) GLYCOHYDROLASE"/>
    <property type="match status" value="1"/>
</dbReference>
<feature type="binding site" evidence="5">
    <location>
        <position position="326"/>
    </location>
    <ligand>
        <name>substrate</name>
    </ligand>
</feature>
<dbReference type="InterPro" id="IPR046372">
    <property type="entry name" value="PARG_cat_C"/>
</dbReference>
<proteinExistence type="inferred from homology"/>
<dbReference type="GO" id="GO:0006282">
    <property type="term" value="P:regulation of DNA repair"/>
    <property type="evidence" value="ECO:0007669"/>
    <property type="project" value="InterPro"/>
</dbReference>
<feature type="domain" description="PARG catalytic Macro" evidence="7">
    <location>
        <begin position="291"/>
        <end position="496"/>
    </location>
</feature>
<dbReference type="GO" id="GO:0005737">
    <property type="term" value="C:cytoplasm"/>
    <property type="evidence" value="ECO:0007669"/>
    <property type="project" value="TreeGrafter"/>
</dbReference>
<evidence type="ECO:0000256" key="5">
    <source>
        <dbReference type="PIRSR" id="PIRSR607724-2"/>
    </source>
</evidence>
<evidence type="ECO:0000259" key="7">
    <source>
        <dbReference type="Pfam" id="PF05028"/>
    </source>
</evidence>
<feature type="binding site" evidence="5">
    <location>
        <position position="381"/>
    </location>
    <ligand>
        <name>substrate</name>
    </ligand>
</feature>
<evidence type="ECO:0000256" key="4">
    <source>
        <dbReference type="PIRSR" id="PIRSR607724-1"/>
    </source>
</evidence>
<dbReference type="GeneID" id="112047638"/>
<evidence type="ECO:0000313" key="9">
    <source>
        <dbReference type="Proteomes" id="UP001652582"/>
    </source>
</evidence>
<dbReference type="GO" id="GO:0005975">
    <property type="term" value="P:carbohydrate metabolic process"/>
    <property type="evidence" value="ECO:0007669"/>
    <property type="project" value="InterPro"/>
</dbReference>
<dbReference type="InterPro" id="IPR007724">
    <property type="entry name" value="Poly_GlycHdrlase"/>
</dbReference>
<feature type="compositionally biased region" description="Basic and acidic residues" evidence="6">
    <location>
        <begin position="761"/>
        <end position="781"/>
    </location>
</feature>
<evidence type="ECO:0000256" key="2">
    <source>
        <dbReference type="ARBA" id="ARBA00012255"/>
    </source>
</evidence>
<keyword evidence="3" id="KW-0378">Hydrolase</keyword>
<feature type="domain" description="PARG helical" evidence="8">
    <location>
        <begin position="162"/>
        <end position="282"/>
    </location>
</feature>
<dbReference type="OrthoDB" id="1937899at2759"/>
<evidence type="ECO:0000313" key="10">
    <source>
        <dbReference type="RefSeq" id="XP_023940580.2"/>
    </source>
</evidence>
<reference evidence="10" key="1">
    <citation type="submission" date="2025-08" db="UniProtKB">
        <authorList>
            <consortium name="RefSeq"/>
        </authorList>
    </citation>
    <scope>IDENTIFICATION</scope>
</reference>
<dbReference type="GO" id="GO:1990966">
    <property type="term" value="P:ATP generation from poly-ADP-D-ribose"/>
    <property type="evidence" value="ECO:0007669"/>
    <property type="project" value="TreeGrafter"/>
</dbReference>
<dbReference type="Proteomes" id="UP001652582">
    <property type="component" value="Chromosome 9"/>
</dbReference>
<name>A0A6J1MYD1_BICAN</name>
<dbReference type="PANTHER" id="PTHR12837">
    <property type="entry name" value="POLY ADP-RIBOSE GLYCOHYDROLASE"/>
    <property type="match status" value="1"/>
</dbReference>
<feature type="region of interest" description="Disordered" evidence="6">
    <location>
        <begin position="728"/>
        <end position="794"/>
    </location>
</feature>
<dbReference type="Pfam" id="PF05028">
    <property type="entry name" value="PARG_cat_C"/>
    <property type="match status" value="1"/>
</dbReference>
<dbReference type="KEGG" id="bany:112047638"/>
<dbReference type="GO" id="GO:0009225">
    <property type="term" value="P:nucleotide-sugar metabolic process"/>
    <property type="evidence" value="ECO:0007669"/>
    <property type="project" value="TreeGrafter"/>
</dbReference>
<feature type="active site" evidence="4">
    <location>
        <position position="341"/>
    </location>
</feature>
<dbReference type="GO" id="GO:0005634">
    <property type="term" value="C:nucleus"/>
    <property type="evidence" value="ECO:0007669"/>
    <property type="project" value="TreeGrafter"/>
</dbReference>
<feature type="active site" evidence="4">
    <location>
        <position position="323"/>
    </location>
</feature>
<feature type="binding site" evidence="5">
    <location>
        <position position="340"/>
    </location>
    <ligand>
        <name>substrate</name>
    </ligand>
</feature>
<dbReference type="EC" id="3.2.1.143" evidence="2"/>
<evidence type="ECO:0000259" key="8">
    <source>
        <dbReference type="Pfam" id="PF20811"/>
    </source>
</evidence>
<dbReference type="RefSeq" id="XP_023940580.2">
    <property type="nucleotide sequence ID" value="XM_024084812.2"/>
</dbReference>
<organism evidence="9 10">
    <name type="scientific">Bicyclus anynana</name>
    <name type="common">Squinting bush brown butterfly</name>
    <dbReference type="NCBI Taxonomy" id="110368"/>
    <lineage>
        <taxon>Eukaryota</taxon>
        <taxon>Metazoa</taxon>
        <taxon>Ecdysozoa</taxon>
        <taxon>Arthropoda</taxon>
        <taxon>Hexapoda</taxon>
        <taxon>Insecta</taxon>
        <taxon>Pterygota</taxon>
        <taxon>Neoptera</taxon>
        <taxon>Endopterygota</taxon>
        <taxon>Lepidoptera</taxon>
        <taxon>Glossata</taxon>
        <taxon>Ditrysia</taxon>
        <taxon>Papilionoidea</taxon>
        <taxon>Nymphalidae</taxon>
        <taxon>Satyrinae</taxon>
        <taxon>Satyrini</taxon>
        <taxon>Mycalesina</taxon>
        <taxon>Bicyclus</taxon>
    </lineage>
</organism>
<evidence type="ECO:0000256" key="1">
    <source>
        <dbReference type="ARBA" id="ARBA00009545"/>
    </source>
</evidence>
<keyword evidence="9" id="KW-1185">Reference proteome</keyword>
<gene>
    <name evidence="10" type="primary">LOC112047638</name>
</gene>
<feature type="active site" evidence="4">
    <location>
        <position position="342"/>
    </location>
</feature>
<comment type="similarity">
    <text evidence="1">Belongs to the poly(ADP-ribose) glycohydrolase family.</text>
</comment>
<dbReference type="InterPro" id="IPR048362">
    <property type="entry name" value="PARG_helical"/>
</dbReference>
<dbReference type="Pfam" id="PF20811">
    <property type="entry name" value="PARG_cat_N"/>
    <property type="match status" value="1"/>
</dbReference>
<evidence type="ECO:0000256" key="3">
    <source>
        <dbReference type="ARBA" id="ARBA00022801"/>
    </source>
</evidence>
<feature type="region of interest" description="Disordered" evidence="6">
    <location>
        <begin position="642"/>
        <end position="676"/>
    </location>
</feature>
<protein>
    <recommendedName>
        <fullName evidence="2">poly(ADP-ribose) glycohydrolase</fullName>
        <ecNumber evidence="2">3.2.1.143</ecNumber>
    </recommendedName>
</protein>
<accession>A0A6J1MYD1</accession>
<feature type="compositionally biased region" description="Polar residues" evidence="6">
    <location>
        <begin position="656"/>
        <end position="673"/>
    </location>
</feature>
<sequence length="821" mass="92948">MYKCRHFIRALLVNRKIFQSVLPCSTMAADHDCKGVPMSHIIGSQSPWGAPEFPLIQPGFDHAVLYHIPGSGTQLDRPPKPQIGKEKWDHEHVRMPFSKHSLYPVPNDAGKSDLRSRWEMIKDALNKPIRNSTELEEAILSYNTQFKDRWHFQALHKLFDTLDEEESQYFFDVTLPEIVKLALALPKLIQSPIPLLKQHKNRSVSLSQQQISSLLANAFFCTFPRRNTYKKDAEYSKYPHINFNVLYNTKPSSDVLEKLKCICHYFRRVCQKVPVGVLTFARRSVAPRAQPHWPASDRPLSTLPLHVDPENTIEDAHGLIQVDFANKFLGGGVLGYGSVQEEIRFVICPELLISMLFTECLRPNEALMMIGCEQFSTYTGYGHSFQWAGDFADETPYDSSGRRRCAVLAIDAMPFHSKLQEYRKEAVNRELNKAWVGFSFYTPDDPGPHYPGVATGNWGCGAFGGTAALKTLIQMMALTQAGRPMAYYTFGDTALRDSMVQVYNLLVKHGVTVGGLYGLILEFCKTDVLKTNVYRFLEKVLDGAESSNNSQSVKTKTESMNLNTETEQYSLPLSVELALDRSPDMFDDVDFHFDDFDITLAKLKVKNKIQKTFNNVDDIGKNEVKIEMSRSLIEVGNQHNMSTSPEKIVDNDHKMSTSSNSIGDSNLKMSTGSHKIGDSDYKMSTCSNKMADPRLLISPDKKVENMKTPNQTSRLFQEMEKLDENSGKLNLKSPHSSVFGQKAKQKETAENSKISTPKVRLFNEGEKVEDNSRKSDFESPQKSHQKHSAMDVDDKILTEVSPDVKKKLTRKITDYFSKKPI</sequence>
<dbReference type="AlphaFoldDB" id="A0A6J1MYD1"/>
<evidence type="ECO:0000256" key="6">
    <source>
        <dbReference type="SAM" id="MobiDB-lite"/>
    </source>
</evidence>
<dbReference type="GO" id="GO:0004649">
    <property type="term" value="F:poly(ADP-ribose) glycohydrolase activity"/>
    <property type="evidence" value="ECO:0007669"/>
    <property type="project" value="UniProtKB-EC"/>
</dbReference>